<dbReference type="Gene3D" id="1.10.10.1890">
    <property type="entry name" value="Ska1 microtubule binding domain-like"/>
    <property type="match status" value="2"/>
</dbReference>
<dbReference type="AlphaFoldDB" id="A0A8J4YJ70"/>
<reference evidence="6" key="1">
    <citation type="submission" date="2020-07" db="EMBL/GenBank/DDBJ databases">
        <title>The High-quality genome of the commercially important snow crab, Chionoecetes opilio.</title>
        <authorList>
            <person name="Jeong J.-H."/>
            <person name="Ryu S."/>
        </authorList>
    </citation>
    <scope>NUCLEOTIDE SEQUENCE</scope>
    <source>
        <strain evidence="6">MADBK_172401_WGS</strain>
        <tissue evidence="6">Digestive gland</tissue>
    </source>
</reference>
<dbReference type="GO" id="GO:0008017">
    <property type="term" value="F:microtubule binding"/>
    <property type="evidence" value="ECO:0007669"/>
    <property type="project" value="InterPro"/>
</dbReference>
<evidence type="ECO:0000256" key="2">
    <source>
        <dbReference type="ARBA" id="ARBA00047182"/>
    </source>
</evidence>
<dbReference type="InterPro" id="IPR042031">
    <property type="entry name" value="SKA1_MBD_sf"/>
</dbReference>
<evidence type="ECO:0000313" key="7">
    <source>
        <dbReference type="Proteomes" id="UP000770661"/>
    </source>
</evidence>
<dbReference type="GO" id="GO:0000940">
    <property type="term" value="C:outer kinetochore"/>
    <property type="evidence" value="ECO:0007669"/>
    <property type="project" value="TreeGrafter"/>
</dbReference>
<sequence>MSSVTKVETLQDLDAHLRNKIDDVELKLAPRPQQHFEVTSTPVTAPGLSVCVTLRGGWAADTVEEMQQQARQLEAMKQEVARYRSSITSGRQLLSDSSALLKTMQQLSLRITHMKEHLPHHMPLAAPQRKSRPKKSPSEEESKGQTPAAQPKHTTPKPAAPKAKQVPKVEFITTEEFEKVPTLDGSVVIYFIQPYRQVMKKDVEFEWPPAAQEALEKYIRGRLQYVQVNAAVEEINKALEAKYALLSRPRAKLSSSNMKIVAECRRQENKESKVASTSAYESAGPGSDPGQVSGQPLQLFIPSFGVDKRVPREGSHFVVDGDIKRWSSLKMDTAGKSILTMLRTLKRVREVRGPGSLVRYTVLT</sequence>
<dbReference type="GO" id="GO:0007059">
    <property type="term" value="P:chromosome segregation"/>
    <property type="evidence" value="ECO:0007669"/>
    <property type="project" value="InterPro"/>
</dbReference>
<dbReference type="Proteomes" id="UP000770661">
    <property type="component" value="Unassembled WGS sequence"/>
</dbReference>
<dbReference type="PANTHER" id="PTHR28573">
    <property type="entry name" value="SPINDLE AND KINETOCHORE-ASSOCIATED PROTEIN 1"/>
    <property type="match status" value="1"/>
</dbReference>
<dbReference type="GO" id="GO:0031110">
    <property type="term" value="P:regulation of microtubule polymerization or depolymerization"/>
    <property type="evidence" value="ECO:0007669"/>
    <property type="project" value="TreeGrafter"/>
</dbReference>
<evidence type="ECO:0000256" key="1">
    <source>
        <dbReference type="ARBA" id="ARBA00006836"/>
    </source>
</evidence>
<protein>
    <recommendedName>
        <fullName evidence="2">SKA complex subunit 1</fullName>
    </recommendedName>
    <alternativeName>
        <fullName evidence="3">Spindle and kinetochore-associated protein 1</fullName>
    </alternativeName>
</protein>
<dbReference type="InterPro" id="IPR009829">
    <property type="entry name" value="SKA1"/>
</dbReference>
<dbReference type="GO" id="GO:0051301">
    <property type="term" value="P:cell division"/>
    <property type="evidence" value="ECO:0007669"/>
    <property type="project" value="InterPro"/>
</dbReference>
<feature type="region of interest" description="Disordered" evidence="5">
    <location>
        <begin position="272"/>
        <end position="292"/>
    </location>
</feature>
<proteinExistence type="inferred from homology"/>
<feature type="coiled-coil region" evidence="4">
    <location>
        <begin position="59"/>
        <end position="86"/>
    </location>
</feature>
<keyword evidence="7" id="KW-1185">Reference proteome</keyword>
<comment type="similarity">
    <text evidence="1">Belongs to the SKA1 family.</text>
</comment>
<dbReference type="EMBL" id="JACEEZ010002682">
    <property type="protein sequence ID" value="KAG0728062.1"/>
    <property type="molecule type" value="Genomic_DNA"/>
</dbReference>
<organism evidence="6 7">
    <name type="scientific">Chionoecetes opilio</name>
    <name type="common">Atlantic snow crab</name>
    <name type="synonym">Cancer opilio</name>
    <dbReference type="NCBI Taxonomy" id="41210"/>
    <lineage>
        <taxon>Eukaryota</taxon>
        <taxon>Metazoa</taxon>
        <taxon>Ecdysozoa</taxon>
        <taxon>Arthropoda</taxon>
        <taxon>Crustacea</taxon>
        <taxon>Multicrustacea</taxon>
        <taxon>Malacostraca</taxon>
        <taxon>Eumalacostraca</taxon>
        <taxon>Eucarida</taxon>
        <taxon>Decapoda</taxon>
        <taxon>Pleocyemata</taxon>
        <taxon>Brachyura</taxon>
        <taxon>Eubrachyura</taxon>
        <taxon>Majoidea</taxon>
        <taxon>Majidae</taxon>
        <taxon>Chionoecetes</taxon>
    </lineage>
</organism>
<keyword evidence="4" id="KW-0175">Coiled coil</keyword>
<comment type="caution">
    <text evidence="6">The sequence shown here is derived from an EMBL/GenBank/DDBJ whole genome shotgun (WGS) entry which is preliminary data.</text>
</comment>
<evidence type="ECO:0000256" key="3">
    <source>
        <dbReference type="ARBA" id="ARBA00047202"/>
    </source>
</evidence>
<feature type="region of interest" description="Disordered" evidence="5">
    <location>
        <begin position="120"/>
        <end position="165"/>
    </location>
</feature>
<dbReference type="GO" id="GO:0000278">
    <property type="term" value="P:mitotic cell cycle"/>
    <property type="evidence" value="ECO:0007669"/>
    <property type="project" value="TreeGrafter"/>
</dbReference>
<dbReference type="GO" id="GO:0072686">
    <property type="term" value="C:mitotic spindle"/>
    <property type="evidence" value="ECO:0007669"/>
    <property type="project" value="TreeGrafter"/>
</dbReference>
<evidence type="ECO:0000256" key="5">
    <source>
        <dbReference type="SAM" id="MobiDB-lite"/>
    </source>
</evidence>
<dbReference type="PANTHER" id="PTHR28573:SF1">
    <property type="entry name" value="SPINDLE AND KINETOCHORE-ASSOCIATED PROTEIN 1"/>
    <property type="match status" value="1"/>
</dbReference>
<name>A0A8J4YJ70_CHIOP</name>
<feature type="compositionally biased region" description="Low complexity" evidence="5">
    <location>
        <begin position="145"/>
        <end position="165"/>
    </location>
</feature>
<evidence type="ECO:0000313" key="6">
    <source>
        <dbReference type="EMBL" id="KAG0728062.1"/>
    </source>
</evidence>
<dbReference type="GO" id="GO:0005876">
    <property type="term" value="C:spindle microtubule"/>
    <property type="evidence" value="ECO:0007669"/>
    <property type="project" value="TreeGrafter"/>
</dbReference>
<accession>A0A8J4YJ70</accession>
<dbReference type="OrthoDB" id="5962at2759"/>
<gene>
    <name evidence="6" type="primary">Ska1</name>
    <name evidence="6" type="ORF">GWK47_003875</name>
</gene>
<dbReference type="Pfam" id="PF07160">
    <property type="entry name" value="SKA1"/>
    <property type="match status" value="3"/>
</dbReference>
<evidence type="ECO:0000256" key="4">
    <source>
        <dbReference type="SAM" id="Coils"/>
    </source>
</evidence>